<sequence length="50" mass="5471">MENAVETTSSFNDFIGQLATIWNTLFAPFWEVLEPIITLGSGIKTLAGLL</sequence>
<dbReference type="Proteomes" id="UP000658613">
    <property type="component" value="Unassembled WGS sequence"/>
</dbReference>
<gene>
    <name evidence="1" type="ORF">IW254_001336</name>
</gene>
<organism evidence="1 2">
    <name type="scientific">Corynebacterium aquatimens</name>
    <dbReference type="NCBI Taxonomy" id="1190508"/>
    <lineage>
        <taxon>Bacteria</taxon>
        <taxon>Bacillati</taxon>
        <taxon>Actinomycetota</taxon>
        <taxon>Actinomycetes</taxon>
        <taxon>Mycobacteriales</taxon>
        <taxon>Corynebacteriaceae</taxon>
        <taxon>Corynebacterium</taxon>
    </lineage>
</organism>
<dbReference type="EMBL" id="JADOUE010000001">
    <property type="protein sequence ID" value="MBG6122367.1"/>
    <property type="molecule type" value="Genomic_DNA"/>
</dbReference>
<dbReference type="RefSeq" id="WP_196824771.1">
    <property type="nucleotide sequence ID" value="NZ_CP046980.1"/>
</dbReference>
<reference evidence="1" key="1">
    <citation type="submission" date="2020-11" db="EMBL/GenBank/DDBJ databases">
        <title>Sequencing the genomes of 1000 actinobacteria strains.</title>
        <authorList>
            <person name="Klenk H.-P."/>
        </authorList>
    </citation>
    <scope>NUCLEOTIDE SEQUENCE</scope>
    <source>
        <strain evidence="1">DSM 45632</strain>
    </source>
</reference>
<evidence type="ECO:0000313" key="2">
    <source>
        <dbReference type="Proteomes" id="UP000658613"/>
    </source>
</evidence>
<keyword evidence="2" id="KW-1185">Reference proteome</keyword>
<proteinExistence type="predicted"/>
<comment type="caution">
    <text evidence="1">The sequence shown here is derived from an EMBL/GenBank/DDBJ whole genome shotgun (WGS) entry which is preliminary data.</text>
</comment>
<dbReference type="AlphaFoldDB" id="A0A931GST7"/>
<evidence type="ECO:0000313" key="1">
    <source>
        <dbReference type="EMBL" id="MBG6122367.1"/>
    </source>
</evidence>
<accession>A0A931GST7</accession>
<name>A0A931GST7_9CORY</name>
<protein>
    <submittedName>
        <fullName evidence="1">Uncharacterized protein</fullName>
    </submittedName>
</protein>